<name>A0A9D4T7N7_RHISA</name>
<dbReference type="Proteomes" id="UP000821837">
    <property type="component" value="Chromosome 10"/>
</dbReference>
<dbReference type="AlphaFoldDB" id="A0A9D4T7N7"/>
<reference evidence="2" key="1">
    <citation type="journal article" date="2020" name="Cell">
        <title>Large-Scale Comparative Analyses of Tick Genomes Elucidate Their Genetic Diversity and Vector Capacities.</title>
        <authorList>
            <consortium name="Tick Genome and Microbiome Consortium (TIGMIC)"/>
            <person name="Jia N."/>
            <person name="Wang J."/>
            <person name="Shi W."/>
            <person name="Du L."/>
            <person name="Sun Y."/>
            <person name="Zhan W."/>
            <person name="Jiang J.F."/>
            <person name="Wang Q."/>
            <person name="Zhang B."/>
            <person name="Ji P."/>
            <person name="Bell-Sakyi L."/>
            <person name="Cui X.M."/>
            <person name="Yuan T.T."/>
            <person name="Jiang B.G."/>
            <person name="Yang W.F."/>
            <person name="Lam T.T."/>
            <person name="Chang Q.C."/>
            <person name="Ding S.J."/>
            <person name="Wang X.J."/>
            <person name="Zhu J.G."/>
            <person name="Ruan X.D."/>
            <person name="Zhao L."/>
            <person name="Wei J.T."/>
            <person name="Ye R.Z."/>
            <person name="Que T.C."/>
            <person name="Du C.H."/>
            <person name="Zhou Y.H."/>
            <person name="Cheng J.X."/>
            <person name="Dai P.F."/>
            <person name="Guo W.B."/>
            <person name="Han X.H."/>
            <person name="Huang E.J."/>
            <person name="Li L.F."/>
            <person name="Wei W."/>
            <person name="Gao Y.C."/>
            <person name="Liu J.Z."/>
            <person name="Shao H.Z."/>
            <person name="Wang X."/>
            <person name="Wang C.C."/>
            <person name="Yang T.C."/>
            <person name="Huo Q.B."/>
            <person name="Li W."/>
            <person name="Chen H.Y."/>
            <person name="Chen S.E."/>
            <person name="Zhou L.G."/>
            <person name="Ni X.B."/>
            <person name="Tian J.H."/>
            <person name="Sheng Y."/>
            <person name="Liu T."/>
            <person name="Pan Y.S."/>
            <person name="Xia L.Y."/>
            <person name="Li J."/>
            <person name="Zhao F."/>
            <person name="Cao W.C."/>
        </authorList>
    </citation>
    <scope>NUCLEOTIDE SEQUENCE</scope>
    <source>
        <strain evidence="2">Rsan-2018</strain>
    </source>
</reference>
<keyword evidence="3" id="KW-1185">Reference proteome</keyword>
<accession>A0A9D4T7N7</accession>
<dbReference type="EMBL" id="JABSTV010001246">
    <property type="protein sequence ID" value="KAH7976210.1"/>
    <property type="molecule type" value="Genomic_DNA"/>
</dbReference>
<organism evidence="2 3">
    <name type="scientific">Rhipicephalus sanguineus</name>
    <name type="common">Brown dog tick</name>
    <name type="synonym">Ixodes sanguineus</name>
    <dbReference type="NCBI Taxonomy" id="34632"/>
    <lineage>
        <taxon>Eukaryota</taxon>
        <taxon>Metazoa</taxon>
        <taxon>Ecdysozoa</taxon>
        <taxon>Arthropoda</taxon>
        <taxon>Chelicerata</taxon>
        <taxon>Arachnida</taxon>
        <taxon>Acari</taxon>
        <taxon>Parasitiformes</taxon>
        <taxon>Ixodida</taxon>
        <taxon>Ixodoidea</taxon>
        <taxon>Ixodidae</taxon>
        <taxon>Rhipicephalinae</taxon>
        <taxon>Rhipicephalus</taxon>
        <taxon>Rhipicephalus</taxon>
    </lineage>
</organism>
<evidence type="ECO:0000313" key="3">
    <source>
        <dbReference type="Proteomes" id="UP000821837"/>
    </source>
</evidence>
<dbReference type="Gene3D" id="3.10.110.10">
    <property type="entry name" value="Ubiquitin Conjugating Enzyme"/>
    <property type="match status" value="1"/>
</dbReference>
<proteinExistence type="predicted"/>
<dbReference type="InterPro" id="IPR000608">
    <property type="entry name" value="UBC"/>
</dbReference>
<gene>
    <name evidence="2" type="ORF">HPB52_009927</name>
</gene>
<dbReference type="Pfam" id="PF00179">
    <property type="entry name" value="UQ_con"/>
    <property type="match status" value="1"/>
</dbReference>
<reference evidence="2" key="2">
    <citation type="submission" date="2021-09" db="EMBL/GenBank/DDBJ databases">
        <authorList>
            <person name="Jia N."/>
            <person name="Wang J."/>
            <person name="Shi W."/>
            <person name="Du L."/>
            <person name="Sun Y."/>
            <person name="Zhan W."/>
            <person name="Jiang J."/>
            <person name="Wang Q."/>
            <person name="Zhang B."/>
            <person name="Ji P."/>
            <person name="Sakyi L.B."/>
            <person name="Cui X."/>
            <person name="Yuan T."/>
            <person name="Jiang B."/>
            <person name="Yang W."/>
            <person name="Lam T.T.-Y."/>
            <person name="Chang Q."/>
            <person name="Ding S."/>
            <person name="Wang X."/>
            <person name="Zhu J."/>
            <person name="Ruan X."/>
            <person name="Zhao L."/>
            <person name="Wei J."/>
            <person name="Que T."/>
            <person name="Du C."/>
            <person name="Cheng J."/>
            <person name="Dai P."/>
            <person name="Han X."/>
            <person name="Huang E."/>
            <person name="Gao Y."/>
            <person name="Liu J."/>
            <person name="Shao H."/>
            <person name="Ye R."/>
            <person name="Li L."/>
            <person name="Wei W."/>
            <person name="Wang X."/>
            <person name="Wang C."/>
            <person name="Huo Q."/>
            <person name="Li W."/>
            <person name="Guo W."/>
            <person name="Chen H."/>
            <person name="Chen S."/>
            <person name="Zhou L."/>
            <person name="Zhou L."/>
            <person name="Ni X."/>
            <person name="Tian J."/>
            <person name="Zhou Y."/>
            <person name="Sheng Y."/>
            <person name="Liu T."/>
            <person name="Pan Y."/>
            <person name="Xia L."/>
            <person name="Li J."/>
            <person name="Zhao F."/>
            <person name="Cao W."/>
        </authorList>
    </citation>
    <scope>NUCLEOTIDE SEQUENCE</scope>
    <source>
        <strain evidence="2">Rsan-2018</strain>
        <tissue evidence="2">Larvae</tissue>
    </source>
</reference>
<comment type="caution">
    <text evidence="2">The sequence shown here is derived from an EMBL/GenBank/DDBJ whole genome shotgun (WGS) entry which is preliminary data.</text>
</comment>
<dbReference type="InterPro" id="IPR016135">
    <property type="entry name" value="UBQ-conjugating_enzyme/RWD"/>
</dbReference>
<dbReference type="PROSITE" id="PS50127">
    <property type="entry name" value="UBC_2"/>
    <property type="match status" value="1"/>
</dbReference>
<evidence type="ECO:0000313" key="2">
    <source>
        <dbReference type="EMBL" id="KAH7976210.1"/>
    </source>
</evidence>
<dbReference type="VEuPathDB" id="VectorBase:RSAN_046654"/>
<protein>
    <recommendedName>
        <fullName evidence="1">UBC core domain-containing protein</fullName>
    </recommendedName>
</protein>
<sequence length="220" mass="25173">MLDDNWGPLQYLDDVPTPASLQRVAQELIQVHPSKAARDFIYVDEQNFSRIHLLLVGEEDSACAGGFFHFFVKFPHFYPVSPPRVRFLTTAFGKARFHDKLLPCGKVLIDELGTTLDIRVGQKYVSKHDCREVEVASGGRLDGALKGDSRLPPYFRDIIIERFLSNYDQYENRLTTKIKGVPFATGDGYNYKKEEQLARLRSYKEKAELHAQAQAENEEM</sequence>
<dbReference type="SUPFAM" id="SSF54495">
    <property type="entry name" value="UBC-like"/>
    <property type="match status" value="1"/>
</dbReference>
<evidence type="ECO:0000259" key="1">
    <source>
        <dbReference type="PROSITE" id="PS50127"/>
    </source>
</evidence>
<feature type="domain" description="UBC core" evidence="1">
    <location>
        <begin position="19"/>
        <end position="183"/>
    </location>
</feature>